<dbReference type="AlphaFoldDB" id="A0A8T2R7X5"/>
<proteinExistence type="predicted"/>
<dbReference type="OrthoDB" id="1895233at2759"/>
<dbReference type="OMA" id="YWKSTAE"/>
<accession>A0A8T2R7X5</accession>
<dbReference type="Proteomes" id="UP000825935">
    <property type="component" value="Chromosome 29"/>
</dbReference>
<dbReference type="PANTHER" id="PTHR37720:SF2">
    <property type="entry name" value="OS10G0481400 PROTEIN"/>
    <property type="match status" value="1"/>
</dbReference>
<protein>
    <submittedName>
        <fullName evidence="1">Uncharacterized protein</fullName>
    </submittedName>
</protein>
<dbReference type="EMBL" id="CM035434">
    <property type="protein sequence ID" value="KAH7292466.1"/>
    <property type="molecule type" value="Genomic_DNA"/>
</dbReference>
<evidence type="ECO:0000313" key="1">
    <source>
        <dbReference type="EMBL" id="KAH7292466.1"/>
    </source>
</evidence>
<keyword evidence="2" id="KW-1185">Reference proteome</keyword>
<gene>
    <name evidence="1" type="ORF">KP509_29G070200</name>
</gene>
<comment type="caution">
    <text evidence="1">The sequence shown here is derived from an EMBL/GenBank/DDBJ whole genome shotgun (WGS) entry which is preliminary data.</text>
</comment>
<name>A0A8T2R7X5_CERRI</name>
<dbReference type="PANTHER" id="PTHR37720">
    <property type="entry name" value="OS10G0481400 PROTEIN"/>
    <property type="match status" value="1"/>
</dbReference>
<evidence type="ECO:0000313" key="2">
    <source>
        <dbReference type="Proteomes" id="UP000825935"/>
    </source>
</evidence>
<organism evidence="1 2">
    <name type="scientific">Ceratopteris richardii</name>
    <name type="common">Triangle waterfern</name>
    <dbReference type="NCBI Taxonomy" id="49495"/>
    <lineage>
        <taxon>Eukaryota</taxon>
        <taxon>Viridiplantae</taxon>
        <taxon>Streptophyta</taxon>
        <taxon>Embryophyta</taxon>
        <taxon>Tracheophyta</taxon>
        <taxon>Polypodiopsida</taxon>
        <taxon>Polypodiidae</taxon>
        <taxon>Polypodiales</taxon>
        <taxon>Pteridineae</taxon>
        <taxon>Pteridaceae</taxon>
        <taxon>Parkerioideae</taxon>
        <taxon>Ceratopteris</taxon>
    </lineage>
</organism>
<sequence length="94" mass="10045">MASLLMRERLLGFSLGAVLGLGLTSQLHRSYWKSTAEIAREISHGEIAPLPPEVPGPGPLLLSKATREELAHKWNCGIDNSLGALVAALSSKGW</sequence>
<reference evidence="1" key="1">
    <citation type="submission" date="2021-08" db="EMBL/GenBank/DDBJ databases">
        <title>WGS assembly of Ceratopteris richardii.</title>
        <authorList>
            <person name="Marchant D.B."/>
            <person name="Chen G."/>
            <person name="Jenkins J."/>
            <person name="Shu S."/>
            <person name="Leebens-Mack J."/>
            <person name="Grimwood J."/>
            <person name="Schmutz J."/>
            <person name="Soltis P."/>
            <person name="Soltis D."/>
            <person name="Chen Z.-H."/>
        </authorList>
    </citation>
    <scope>NUCLEOTIDE SEQUENCE</scope>
    <source>
        <strain evidence="1">Whitten #5841</strain>
        <tissue evidence="1">Leaf</tissue>
    </source>
</reference>